<organism evidence="8 9">
    <name type="scientific">Haloferula rosea</name>
    <dbReference type="NCBI Taxonomy" id="490093"/>
    <lineage>
        <taxon>Bacteria</taxon>
        <taxon>Pseudomonadati</taxon>
        <taxon>Verrucomicrobiota</taxon>
        <taxon>Verrucomicrobiia</taxon>
        <taxon>Verrucomicrobiales</taxon>
        <taxon>Verrucomicrobiaceae</taxon>
        <taxon>Haloferula</taxon>
    </lineage>
</organism>
<dbReference type="Pfam" id="PF23500">
    <property type="entry name" value="DUF7133"/>
    <property type="match status" value="1"/>
</dbReference>
<accession>A0A934RF59</accession>
<evidence type="ECO:0000256" key="6">
    <source>
        <dbReference type="SAM" id="SignalP"/>
    </source>
</evidence>
<dbReference type="Gene3D" id="2.120.10.30">
    <property type="entry name" value="TolB, C-terminal domain"/>
    <property type="match status" value="1"/>
</dbReference>
<dbReference type="InterPro" id="IPR011042">
    <property type="entry name" value="6-blade_b-propeller_TolB-like"/>
</dbReference>
<evidence type="ECO:0000256" key="1">
    <source>
        <dbReference type="ARBA" id="ARBA00022617"/>
    </source>
</evidence>
<dbReference type="InterPro" id="IPR029010">
    <property type="entry name" value="ThuA-like"/>
</dbReference>
<feature type="signal peptide" evidence="6">
    <location>
        <begin position="1"/>
        <end position="21"/>
    </location>
</feature>
<evidence type="ECO:0000313" key="9">
    <source>
        <dbReference type="Proteomes" id="UP000658278"/>
    </source>
</evidence>
<reference evidence="8" key="1">
    <citation type="submission" date="2021-01" db="EMBL/GenBank/DDBJ databases">
        <title>Modified the classification status of verrucomicrobia.</title>
        <authorList>
            <person name="Feng X."/>
        </authorList>
    </citation>
    <scope>NUCLEOTIDE SEQUENCE</scope>
    <source>
        <strain evidence="8">KCTC 22201</strain>
    </source>
</reference>
<dbReference type="PANTHER" id="PTHR33546:SF1">
    <property type="entry name" value="LARGE, MULTIFUNCTIONAL SECRETED PROTEIN"/>
    <property type="match status" value="1"/>
</dbReference>
<keyword evidence="9" id="KW-1185">Reference proteome</keyword>
<sequence>MIRHALLLAILCALQCNLSVAEDALRVFIRSGPKTHGPGAHDHPAFLKDWTALLNERGARATGGDRFPTADQLAETDVLILHAKEAGNIEGEDRRNLETFLNRGGGVVAIHGGTVSRDPDWFKSVIGGSWRFGQTKWLEGPMSLYFTDRENPITRAVSNFDLDDEIYYDLDLLPEIQVLAAAYTPKPKEGPAEEGQPVNIYDIQPQIWTYETNDRRAFACIPGHRYKNFSHTSLQTLLLRGIAWAGKMEDPNALLSNKEALDDALRYPVGGPTRPEEAADKIELHPEFDLSLVAAEPLINKAMNLDWDGQGRMWVVESPEYPNGLRKANTEIWKDSGSVEPGEYDRDPLDRISILTDTDGDGRMDRKHVFADKLELATGFVFHNNGVIVSAAPDIWFLEDTDGDEVADKRTRLYTGLGTRDTHAVINNLRWGLDGWIYATHGYSAGKVKPLGAPELPEVGIGSGVLRFKPDGTRIEMYSSKGGNTWGLDMTADGRCFWTQPTSGTVLFHTVLPEYVLEKGKIPGTNSFHGMIVRQPTFPLLTWEQAAYRQIDLVGSYTAAAGCAIYQGGAWPEKWNDSYFTGEPTINLVSQYFLRPNGVTYTADKEQGREKTEFIRSSDLWFRPIETRVGPDGALYVIDFYNQAVIHNDTRGPRHGPANAAIRPDRDHYFGRIWRVQHKQAKTVTLPALDKEDTDGLTKALDHPNAHTRMSAHRLLREAGKPVAAAAGSSPLEAYREFSETTDAARRDALLNAFAGAEDDWTRSALIAAASSAPTEYILAALNSPSPDPLAPLVENLLPSALKADPSSTATNLVVASASAPQASTALKVIILQALSTNKKVQPPLTKPLTDSLGALLGDAQTASTALPLIARWDRNGSMKETVDGQVDKLAKKLTDTTADAKQRLDAARALIAVGEETAIAATMVTLQDPNTPESIRLGILSKLGETAHATRLAPIFSQLDPALQNAAFDAIVAHPAAALALLQAVEGGKVEPADIGPGNIARLRNHPDRMVSDKAESMVEKLVPGMKKTRELIAQFLPEVRKPGDIANGKLMFAAACAICHKYDDLGTSDVGPTLNGMGSHGPEELLTHIIDPNREVDPSYWQWNITTKDGRSLAGVITSENATSLTLRSQAGDTELKKDDIAQRENTQRSLMPEGLGGLGPEVLRDILAYMTSTDAGRYRVIDLREAYTADARRGLFADVKATRDSVFFRKFGHVDLEGVPFFLMDPAKSPNGRSLVVLKGGQPGNVARTYPKKVEIPTDIEASRLYLVSGVAGWGFPAIGDERVALKVTLTHQDGTTESTEFLNKVHFGDYNRVINVPGSKLLKGWVKAGQIRMLTVDIKKPGTIRQITLESADNRISPVIAAITADLSNEPAEISTAAAAHGTTRRDLANLPPNSTAATGQRFVEPRKADSLRVLLVGAGQAHHFPRDFIATDRGTLSRIKHADVIGTMNLDEALAAMPLADVLVFSGNHDQWGSERFQRALHDFADSGKGMVMLHAATWSHPWKGYNERFVSGRTTEHGKGEFDVTIKRPRHPIASKVKPKFTIWDENYRFRFKDGSKHQLLAVNEPDKTKGPIPSVWIVNDPKTRIVCITLGHDQRAHSHPDFKQLLINSVKWVGGS</sequence>
<evidence type="ECO:0000313" key="8">
    <source>
        <dbReference type="EMBL" id="MBK1828054.1"/>
    </source>
</evidence>
<dbReference type="Gene3D" id="1.10.760.10">
    <property type="entry name" value="Cytochrome c-like domain"/>
    <property type="match status" value="1"/>
</dbReference>
<dbReference type="InterPro" id="IPR036909">
    <property type="entry name" value="Cyt_c-like_dom_sf"/>
</dbReference>
<dbReference type="InterPro" id="IPR013427">
    <property type="entry name" value="Haem-bd_dom_put"/>
</dbReference>
<dbReference type="InterPro" id="IPR055557">
    <property type="entry name" value="DUF7133"/>
</dbReference>
<dbReference type="InterPro" id="IPR029062">
    <property type="entry name" value="Class_I_gatase-like"/>
</dbReference>
<dbReference type="GO" id="GO:0009055">
    <property type="term" value="F:electron transfer activity"/>
    <property type="evidence" value="ECO:0007669"/>
    <property type="project" value="InterPro"/>
</dbReference>
<name>A0A934RF59_9BACT</name>
<dbReference type="Proteomes" id="UP000658278">
    <property type="component" value="Unassembled WGS sequence"/>
</dbReference>
<dbReference type="InterPro" id="IPR013428">
    <property type="entry name" value="Membrane-bound_put_N"/>
</dbReference>
<protein>
    <submittedName>
        <fullName evidence="8">ThuA domain-containing protein</fullName>
    </submittedName>
</protein>
<dbReference type="GO" id="GO:0020037">
    <property type="term" value="F:heme binding"/>
    <property type="evidence" value="ECO:0007669"/>
    <property type="project" value="InterPro"/>
</dbReference>
<keyword evidence="6" id="KW-0732">Signal</keyword>
<dbReference type="EMBL" id="JAENII010000010">
    <property type="protein sequence ID" value="MBK1828054.1"/>
    <property type="molecule type" value="Genomic_DNA"/>
</dbReference>
<comment type="caution">
    <text evidence="8">The sequence shown here is derived from an EMBL/GenBank/DDBJ whole genome shotgun (WGS) entry which is preliminary data.</text>
</comment>
<dbReference type="NCBIfam" id="TIGR02603">
    <property type="entry name" value="CxxCH_TIGR02603"/>
    <property type="match status" value="1"/>
</dbReference>
<gene>
    <name evidence="8" type="ORF">JIN81_13565</name>
</gene>
<dbReference type="GO" id="GO:0046872">
    <property type="term" value="F:metal ion binding"/>
    <property type="evidence" value="ECO:0007669"/>
    <property type="project" value="UniProtKB-KW"/>
</dbReference>
<dbReference type="SUPFAM" id="SSF50952">
    <property type="entry name" value="Soluble quinoprotein glucose dehydrogenase"/>
    <property type="match status" value="1"/>
</dbReference>
<evidence type="ECO:0000256" key="3">
    <source>
        <dbReference type="ARBA" id="ARBA00023004"/>
    </source>
</evidence>
<proteinExistence type="predicted"/>
<evidence type="ECO:0000256" key="5">
    <source>
        <dbReference type="SAM" id="MobiDB-lite"/>
    </source>
</evidence>
<keyword evidence="3 4" id="KW-0408">Iron</keyword>
<evidence type="ECO:0000259" key="7">
    <source>
        <dbReference type="PROSITE" id="PS51007"/>
    </source>
</evidence>
<keyword evidence="1 4" id="KW-0349">Heme</keyword>
<dbReference type="InterPro" id="IPR009056">
    <property type="entry name" value="Cyt_c-like_dom"/>
</dbReference>
<dbReference type="Gene3D" id="3.40.50.880">
    <property type="match status" value="2"/>
</dbReference>
<evidence type="ECO:0000256" key="2">
    <source>
        <dbReference type="ARBA" id="ARBA00022723"/>
    </source>
</evidence>
<dbReference type="InterPro" id="IPR011041">
    <property type="entry name" value="Quinoprot_gluc/sorb_DH_b-prop"/>
</dbReference>
<feature type="chain" id="PRO_5037713547" evidence="6">
    <location>
        <begin position="22"/>
        <end position="1623"/>
    </location>
</feature>
<dbReference type="PROSITE" id="PS51007">
    <property type="entry name" value="CYTC"/>
    <property type="match status" value="1"/>
</dbReference>
<feature type="region of interest" description="Disordered" evidence="5">
    <location>
        <begin position="1383"/>
        <end position="1402"/>
    </location>
</feature>
<dbReference type="SUPFAM" id="SSF46626">
    <property type="entry name" value="Cytochrome c"/>
    <property type="match status" value="1"/>
</dbReference>
<dbReference type="SUPFAM" id="SSF52317">
    <property type="entry name" value="Class I glutamine amidotransferase-like"/>
    <property type="match status" value="2"/>
</dbReference>
<dbReference type="RefSeq" id="WP_200280684.1">
    <property type="nucleotide sequence ID" value="NZ_JAENII010000010.1"/>
</dbReference>
<dbReference type="PANTHER" id="PTHR33546">
    <property type="entry name" value="LARGE, MULTIFUNCTIONAL SECRETED PROTEIN-RELATED"/>
    <property type="match status" value="1"/>
</dbReference>
<dbReference type="Pfam" id="PF06283">
    <property type="entry name" value="ThuA"/>
    <property type="match status" value="2"/>
</dbReference>
<keyword evidence="2 4" id="KW-0479">Metal-binding</keyword>
<evidence type="ECO:0000256" key="4">
    <source>
        <dbReference type="PROSITE-ProRule" id="PRU00433"/>
    </source>
</evidence>
<feature type="domain" description="Cytochrome c" evidence="7">
    <location>
        <begin position="1045"/>
        <end position="1177"/>
    </location>
</feature>
<dbReference type="NCBIfam" id="TIGR02604">
    <property type="entry name" value="Piru_Ver_Nterm"/>
    <property type="match status" value="1"/>
</dbReference>